<name>A0A1V9X845_9ACAR</name>
<feature type="region of interest" description="Disordered" evidence="1">
    <location>
        <begin position="227"/>
        <end position="249"/>
    </location>
</feature>
<evidence type="ECO:0000256" key="1">
    <source>
        <dbReference type="SAM" id="MobiDB-lite"/>
    </source>
</evidence>
<feature type="region of interest" description="Disordered" evidence="1">
    <location>
        <begin position="85"/>
        <end position="110"/>
    </location>
</feature>
<dbReference type="EMBL" id="MNPL01020022">
    <property type="protein sequence ID" value="OQR69727.1"/>
    <property type="molecule type" value="Genomic_DNA"/>
</dbReference>
<accession>A0A1V9X845</accession>
<evidence type="ECO:0000313" key="2">
    <source>
        <dbReference type="EMBL" id="OQR69727.1"/>
    </source>
</evidence>
<organism evidence="2 3">
    <name type="scientific">Tropilaelaps mercedesae</name>
    <dbReference type="NCBI Taxonomy" id="418985"/>
    <lineage>
        <taxon>Eukaryota</taxon>
        <taxon>Metazoa</taxon>
        <taxon>Ecdysozoa</taxon>
        <taxon>Arthropoda</taxon>
        <taxon>Chelicerata</taxon>
        <taxon>Arachnida</taxon>
        <taxon>Acari</taxon>
        <taxon>Parasitiformes</taxon>
        <taxon>Mesostigmata</taxon>
        <taxon>Gamasina</taxon>
        <taxon>Dermanyssoidea</taxon>
        <taxon>Laelapidae</taxon>
        <taxon>Tropilaelaps</taxon>
    </lineage>
</organism>
<keyword evidence="3" id="KW-1185">Reference proteome</keyword>
<evidence type="ECO:0000313" key="3">
    <source>
        <dbReference type="Proteomes" id="UP000192247"/>
    </source>
</evidence>
<dbReference type="Gene3D" id="2.60.200.20">
    <property type="match status" value="1"/>
</dbReference>
<sequence>TYVNGTRIPEQSYVKLEHGDQIRFGYHQQAFEMQLTRGNDEEHARTPIAAAAAAAAAAGGAVTSPLDDDDSLNESITPVVTNSLTHEQQHQHLLPQQRQTSPMKGGDSLEDVSVGIVPRPTLQRGELHKNHSVPVLEMPTSPLSECLPGGMTRRNVPRDLPLAGMVASYHAAPVRSPSEPQIDNRMVASSLWDQEVKRSPPWADRERPAALSAGGVGVRRAPVAMTIPADRDSPATSPGNRPGLNNNNNIINNNNNNAILPSNGILHVGDLPIGAATGGSVTNNGVAVSPTCPPDGLKPAPLSRCSSTVAIDRSSWAFVVGKATEPYRASNSWRSSVNGEFTGVVRPVNDSDAGEIRRGLSGATFRRGFRK</sequence>
<comment type="caution">
    <text evidence="2">The sequence shown here is derived from an EMBL/GenBank/DDBJ whole genome shotgun (WGS) entry which is preliminary data.</text>
</comment>
<gene>
    <name evidence="2" type="ORF">BIW11_12082</name>
</gene>
<dbReference type="InParanoid" id="A0A1V9X845"/>
<protein>
    <recommendedName>
        <fullName evidence="4">FHA domain-containing protein</fullName>
    </recommendedName>
</protein>
<evidence type="ECO:0008006" key="4">
    <source>
        <dbReference type="Google" id="ProtNLM"/>
    </source>
</evidence>
<reference evidence="2 3" key="1">
    <citation type="journal article" date="2017" name="Gigascience">
        <title>Draft genome of the honey bee ectoparasitic mite, Tropilaelaps mercedesae, is shaped by the parasitic life history.</title>
        <authorList>
            <person name="Dong X."/>
            <person name="Armstrong S.D."/>
            <person name="Xia D."/>
            <person name="Makepeace B.L."/>
            <person name="Darby A.C."/>
            <person name="Kadowaki T."/>
        </authorList>
    </citation>
    <scope>NUCLEOTIDE SEQUENCE [LARGE SCALE GENOMIC DNA]</scope>
    <source>
        <strain evidence="2">Wuxi-XJTLU</strain>
    </source>
</reference>
<dbReference type="InterPro" id="IPR008984">
    <property type="entry name" value="SMAD_FHA_dom_sf"/>
</dbReference>
<dbReference type="OrthoDB" id="444265at2759"/>
<proteinExistence type="predicted"/>
<dbReference type="SUPFAM" id="SSF49879">
    <property type="entry name" value="SMAD/FHA domain"/>
    <property type="match status" value="1"/>
</dbReference>
<feature type="non-terminal residue" evidence="2">
    <location>
        <position position="1"/>
    </location>
</feature>
<dbReference type="AlphaFoldDB" id="A0A1V9X845"/>
<dbReference type="Proteomes" id="UP000192247">
    <property type="component" value="Unassembled WGS sequence"/>
</dbReference>